<dbReference type="AlphaFoldDB" id="A0A8J2KQ88"/>
<keyword evidence="2" id="KW-1185">Reference proteome</keyword>
<reference evidence="1" key="1">
    <citation type="submission" date="2021-06" db="EMBL/GenBank/DDBJ databases">
        <authorList>
            <person name="Hodson N. C."/>
            <person name="Mongue J. A."/>
            <person name="Jaron S. K."/>
        </authorList>
    </citation>
    <scope>NUCLEOTIDE SEQUENCE</scope>
</reference>
<sequence>TTEYTRTFTDICSRTELLLVRQKEDDTIIKEIEEFTTGRDIPRESMSSAHPIQL</sequence>
<dbReference type="EMBL" id="CAJVCH010428454">
    <property type="protein sequence ID" value="CAG7818705.1"/>
    <property type="molecule type" value="Genomic_DNA"/>
</dbReference>
<evidence type="ECO:0000313" key="1">
    <source>
        <dbReference type="EMBL" id="CAG7818705.1"/>
    </source>
</evidence>
<proteinExistence type="predicted"/>
<organism evidence="1 2">
    <name type="scientific">Allacma fusca</name>
    <dbReference type="NCBI Taxonomy" id="39272"/>
    <lineage>
        <taxon>Eukaryota</taxon>
        <taxon>Metazoa</taxon>
        <taxon>Ecdysozoa</taxon>
        <taxon>Arthropoda</taxon>
        <taxon>Hexapoda</taxon>
        <taxon>Collembola</taxon>
        <taxon>Symphypleona</taxon>
        <taxon>Sminthuridae</taxon>
        <taxon>Allacma</taxon>
    </lineage>
</organism>
<accession>A0A8J2KQ88</accession>
<dbReference type="Proteomes" id="UP000708208">
    <property type="component" value="Unassembled WGS sequence"/>
</dbReference>
<comment type="caution">
    <text evidence="1">The sequence shown here is derived from an EMBL/GenBank/DDBJ whole genome shotgun (WGS) entry which is preliminary data.</text>
</comment>
<dbReference type="OrthoDB" id="311172at2759"/>
<evidence type="ECO:0000313" key="2">
    <source>
        <dbReference type="Proteomes" id="UP000708208"/>
    </source>
</evidence>
<feature type="non-terminal residue" evidence="1">
    <location>
        <position position="1"/>
    </location>
</feature>
<name>A0A8J2KQ88_9HEXA</name>
<gene>
    <name evidence="1" type="ORF">AFUS01_LOCUS29189</name>
</gene>
<protein>
    <submittedName>
        <fullName evidence="1">Uncharacterized protein</fullName>
    </submittedName>
</protein>